<keyword evidence="2" id="KW-1185">Reference proteome</keyword>
<proteinExistence type="predicted"/>
<sequence>MISKLYDVLVIGGGPAGLSAAVGLARQAHTALILDSGVYRNARSTHMHTVPGFDHRDPAEFRAKVRADLEARYGCVEYKGGVTVSQVRRLEGGNVDDVRRFEAVDEDGTVWKGRRLVLATGVKDLIDDEVEGFAECWGRGVFHCLFCHGYEERGAESVGVLATDTFSTPEMLTHVARMAKRLSRHVNIYTGGRPSLASLASHVRSSGISIDDRPVTSLALVDGGPRVRIAFGDGSEARTEGFVVSHPAAEQSAPFAAQLGLNMGVAGEIKAGAPWNETSVEGCYAAGDSATQMRSALQAVHMGGMAGTGVVMGLQKEMEATDEL</sequence>
<comment type="caution">
    <text evidence="1">The sequence shown here is derived from an EMBL/GenBank/DDBJ whole genome shotgun (WGS) entry which is preliminary data.</text>
</comment>
<dbReference type="EMBL" id="CM047941">
    <property type="protein sequence ID" value="KAI9902425.1"/>
    <property type="molecule type" value="Genomic_DNA"/>
</dbReference>
<dbReference type="Proteomes" id="UP001163324">
    <property type="component" value="Chromosome 2"/>
</dbReference>
<gene>
    <name evidence="1" type="ORF">N3K66_001777</name>
</gene>
<protein>
    <submittedName>
        <fullName evidence="1">Uncharacterized protein</fullName>
    </submittedName>
</protein>
<evidence type="ECO:0000313" key="1">
    <source>
        <dbReference type="EMBL" id="KAI9902425.1"/>
    </source>
</evidence>
<evidence type="ECO:0000313" key="2">
    <source>
        <dbReference type="Proteomes" id="UP001163324"/>
    </source>
</evidence>
<organism evidence="1 2">
    <name type="scientific">Trichothecium roseum</name>
    <dbReference type="NCBI Taxonomy" id="47278"/>
    <lineage>
        <taxon>Eukaryota</taxon>
        <taxon>Fungi</taxon>
        <taxon>Dikarya</taxon>
        <taxon>Ascomycota</taxon>
        <taxon>Pezizomycotina</taxon>
        <taxon>Sordariomycetes</taxon>
        <taxon>Hypocreomycetidae</taxon>
        <taxon>Hypocreales</taxon>
        <taxon>Hypocreales incertae sedis</taxon>
        <taxon>Trichothecium</taxon>
    </lineage>
</organism>
<accession>A0ACC0V7Q4</accession>
<reference evidence="1" key="1">
    <citation type="submission" date="2022-10" db="EMBL/GenBank/DDBJ databases">
        <title>Complete Genome of Trichothecium roseum strain YXFP-22015, a Plant Pathogen Isolated from Citrus.</title>
        <authorList>
            <person name="Wang Y."/>
            <person name="Zhu L."/>
        </authorList>
    </citation>
    <scope>NUCLEOTIDE SEQUENCE</scope>
    <source>
        <strain evidence="1">YXFP-22015</strain>
    </source>
</reference>
<name>A0ACC0V7Q4_9HYPO</name>